<sequence>MAGGTSARQWPYHRGEVVVVGKVCNRGMILIALESKTRTSTLFRTSSACSWGLPEGSDDTVIEVVHDGVIEVGLGEKWRPVRNGGIGGKRRNLGSEDLEHVDGLKGFGALGDGTVEVTVLKVS</sequence>
<dbReference type="Proteomes" id="UP000729402">
    <property type="component" value="Unassembled WGS sequence"/>
</dbReference>
<gene>
    <name evidence="1" type="ORF">GUJ93_ZPchr0001g30429</name>
</gene>
<comment type="caution">
    <text evidence="1">The sequence shown here is derived from an EMBL/GenBank/DDBJ whole genome shotgun (WGS) entry which is preliminary data.</text>
</comment>
<reference evidence="1" key="1">
    <citation type="journal article" date="2021" name="bioRxiv">
        <title>Whole Genome Assembly and Annotation of Northern Wild Rice, Zizania palustris L., Supports a Whole Genome Duplication in the Zizania Genus.</title>
        <authorList>
            <person name="Haas M."/>
            <person name="Kono T."/>
            <person name="Macchietto M."/>
            <person name="Millas R."/>
            <person name="McGilp L."/>
            <person name="Shao M."/>
            <person name="Duquette J."/>
            <person name="Hirsch C.N."/>
            <person name="Kimball J."/>
        </authorList>
    </citation>
    <scope>NUCLEOTIDE SEQUENCE</scope>
    <source>
        <tissue evidence="1">Fresh leaf tissue</tissue>
    </source>
</reference>
<evidence type="ECO:0000313" key="1">
    <source>
        <dbReference type="EMBL" id="KAG8051890.1"/>
    </source>
</evidence>
<evidence type="ECO:0000313" key="2">
    <source>
        <dbReference type="Proteomes" id="UP000729402"/>
    </source>
</evidence>
<accession>A0A8J5R5T1</accession>
<protein>
    <submittedName>
        <fullName evidence="1">Uncharacterized protein</fullName>
    </submittedName>
</protein>
<organism evidence="1 2">
    <name type="scientific">Zizania palustris</name>
    <name type="common">Northern wild rice</name>
    <dbReference type="NCBI Taxonomy" id="103762"/>
    <lineage>
        <taxon>Eukaryota</taxon>
        <taxon>Viridiplantae</taxon>
        <taxon>Streptophyta</taxon>
        <taxon>Embryophyta</taxon>
        <taxon>Tracheophyta</taxon>
        <taxon>Spermatophyta</taxon>
        <taxon>Magnoliopsida</taxon>
        <taxon>Liliopsida</taxon>
        <taxon>Poales</taxon>
        <taxon>Poaceae</taxon>
        <taxon>BOP clade</taxon>
        <taxon>Oryzoideae</taxon>
        <taxon>Oryzeae</taxon>
        <taxon>Zizaniinae</taxon>
        <taxon>Zizania</taxon>
    </lineage>
</organism>
<dbReference type="EMBL" id="JAAALK010000288">
    <property type="protein sequence ID" value="KAG8051890.1"/>
    <property type="molecule type" value="Genomic_DNA"/>
</dbReference>
<proteinExistence type="predicted"/>
<keyword evidence="2" id="KW-1185">Reference proteome</keyword>
<dbReference type="AlphaFoldDB" id="A0A8J5R5T1"/>
<name>A0A8J5R5T1_ZIZPA</name>
<reference evidence="1" key="2">
    <citation type="submission" date="2021-02" db="EMBL/GenBank/DDBJ databases">
        <authorList>
            <person name="Kimball J.A."/>
            <person name="Haas M.W."/>
            <person name="Macchietto M."/>
            <person name="Kono T."/>
            <person name="Duquette J."/>
            <person name="Shao M."/>
        </authorList>
    </citation>
    <scope>NUCLEOTIDE SEQUENCE</scope>
    <source>
        <tissue evidence="1">Fresh leaf tissue</tissue>
    </source>
</reference>